<gene>
    <name evidence="3" type="ORF">Rcae01_06179</name>
</gene>
<protein>
    <recommendedName>
        <fullName evidence="5">F0F1-ATPase subunit (ATPase_gene1)</fullName>
    </recommendedName>
</protein>
<sequence length="103" mass="11103">MVNPEKSPSDPDDESTHKDGMADKVEVASGPVAKNDAKGGAVWFRFAGLGMELAGITLLFAGVGYWIDAWRNHDQMYATALSTMVGFGLAMTRFIVKASSFRS</sequence>
<comment type="caution">
    <text evidence="3">The sequence shown here is derived from an EMBL/GenBank/DDBJ whole genome shotgun (WGS) entry which is preliminary data.</text>
</comment>
<evidence type="ECO:0000256" key="1">
    <source>
        <dbReference type="SAM" id="MobiDB-lite"/>
    </source>
</evidence>
<feature type="compositionally biased region" description="Basic and acidic residues" evidence="1">
    <location>
        <begin position="14"/>
        <end position="26"/>
    </location>
</feature>
<name>A0ABP9VZW5_9BACT</name>
<dbReference type="RefSeq" id="WP_345688791.1">
    <property type="nucleotide sequence ID" value="NZ_BAABRO010000026.1"/>
</dbReference>
<evidence type="ECO:0008006" key="5">
    <source>
        <dbReference type="Google" id="ProtNLM"/>
    </source>
</evidence>
<evidence type="ECO:0000256" key="2">
    <source>
        <dbReference type="SAM" id="Phobius"/>
    </source>
</evidence>
<feature type="transmembrane region" description="Helical" evidence="2">
    <location>
        <begin position="77"/>
        <end position="96"/>
    </location>
</feature>
<evidence type="ECO:0000313" key="3">
    <source>
        <dbReference type="EMBL" id="GAA5510669.1"/>
    </source>
</evidence>
<dbReference type="Proteomes" id="UP001416858">
    <property type="component" value="Unassembled WGS sequence"/>
</dbReference>
<organism evidence="3 4">
    <name type="scientific">Novipirellula caenicola</name>
    <dbReference type="NCBI Taxonomy" id="1536901"/>
    <lineage>
        <taxon>Bacteria</taxon>
        <taxon>Pseudomonadati</taxon>
        <taxon>Planctomycetota</taxon>
        <taxon>Planctomycetia</taxon>
        <taxon>Pirellulales</taxon>
        <taxon>Pirellulaceae</taxon>
        <taxon>Novipirellula</taxon>
    </lineage>
</organism>
<keyword evidence="2" id="KW-0812">Transmembrane</keyword>
<dbReference type="Pfam" id="PF09527">
    <property type="entry name" value="ATPase_gene1"/>
    <property type="match status" value="1"/>
</dbReference>
<keyword evidence="2" id="KW-1133">Transmembrane helix</keyword>
<evidence type="ECO:0000313" key="4">
    <source>
        <dbReference type="Proteomes" id="UP001416858"/>
    </source>
</evidence>
<dbReference type="InterPro" id="IPR032820">
    <property type="entry name" value="ATPase_put"/>
</dbReference>
<proteinExistence type="predicted"/>
<accession>A0ABP9VZW5</accession>
<feature type="transmembrane region" description="Helical" evidence="2">
    <location>
        <begin position="42"/>
        <end position="65"/>
    </location>
</feature>
<feature type="region of interest" description="Disordered" evidence="1">
    <location>
        <begin position="1"/>
        <end position="35"/>
    </location>
</feature>
<keyword evidence="4" id="KW-1185">Reference proteome</keyword>
<keyword evidence="2" id="KW-0472">Membrane</keyword>
<reference evidence="3 4" key="1">
    <citation type="submission" date="2024-02" db="EMBL/GenBank/DDBJ databases">
        <title>Rhodopirellula caenicola NBRC 110016.</title>
        <authorList>
            <person name="Ichikawa N."/>
            <person name="Katano-Makiyama Y."/>
            <person name="Hidaka K."/>
        </authorList>
    </citation>
    <scope>NUCLEOTIDE SEQUENCE [LARGE SCALE GENOMIC DNA]</scope>
    <source>
        <strain evidence="3 4">NBRC 110016</strain>
    </source>
</reference>
<dbReference type="EMBL" id="BAABRO010000026">
    <property type="protein sequence ID" value="GAA5510669.1"/>
    <property type="molecule type" value="Genomic_DNA"/>
</dbReference>